<organism evidence="2">
    <name type="scientific">marine metagenome</name>
    <dbReference type="NCBI Taxonomy" id="408172"/>
    <lineage>
        <taxon>unclassified sequences</taxon>
        <taxon>metagenomes</taxon>
        <taxon>ecological metagenomes</taxon>
    </lineage>
</organism>
<evidence type="ECO:0000313" key="2">
    <source>
        <dbReference type="EMBL" id="SVA29245.1"/>
    </source>
</evidence>
<evidence type="ECO:0000259" key="1">
    <source>
        <dbReference type="Pfam" id="PF01425"/>
    </source>
</evidence>
<proteinExistence type="predicted"/>
<feature type="domain" description="Amidase" evidence="1">
    <location>
        <begin position="14"/>
        <end position="118"/>
    </location>
</feature>
<dbReference type="AlphaFoldDB" id="A0A381UM57"/>
<dbReference type="SUPFAM" id="SSF75304">
    <property type="entry name" value="Amidase signature (AS) enzymes"/>
    <property type="match status" value="1"/>
</dbReference>
<protein>
    <recommendedName>
        <fullName evidence="1">Amidase domain-containing protein</fullName>
    </recommendedName>
</protein>
<dbReference type="InterPro" id="IPR000120">
    <property type="entry name" value="Amidase"/>
</dbReference>
<dbReference type="GO" id="GO:0003824">
    <property type="term" value="F:catalytic activity"/>
    <property type="evidence" value="ECO:0007669"/>
    <property type="project" value="InterPro"/>
</dbReference>
<gene>
    <name evidence="2" type="ORF">METZ01_LOCUS82099</name>
</gene>
<dbReference type="InterPro" id="IPR036928">
    <property type="entry name" value="AS_sf"/>
</dbReference>
<dbReference type="Gene3D" id="3.90.1300.10">
    <property type="entry name" value="Amidase signature (AS) domain"/>
    <property type="match status" value="1"/>
</dbReference>
<dbReference type="PANTHER" id="PTHR11895">
    <property type="entry name" value="TRANSAMIDASE"/>
    <property type="match status" value="1"/>
</dbReference>
<dbReference type="EMBL" id="UINC01006722">
    <property type="protein sequence ID" value="SVA29245.1"/>
    <property type="molecule type" value="Genomic_DNA"/>
</dbReference>
<dbReference type="InterPro" id="IPR023631">
    <property type="entry name" value="Amidase_dom"/>
</dbReference>
<dbReference type="PANTHER" id="PTHR11895:SF76">
    <property type="entry name" value="INDOLEACETAMIDE HYDROLASE"/>
    <property type="match status" value="1"/>
</dbReference>
<dbReference type="Pfam" id="PF01425">
    <property type="entry name" value="Amidase"/>
    <property type="match status" value="1"/>
</dbReference>
<accession>A0A381UM57</accession>
<name>A0A381UM57_9ZZZZ</name>
<reference evidence="2" key="1">
    <citation type="submission" date="2018-05" db="EMBL/GenBank/DDBJ databases">
        <authorList>
            <person name="Lanie J.A."/>
            <person name="Ng W.-L."/>
            <person name="Kazmierczak K.M."/>
            <person name="Andrzejewski T.M."/>
            <person name="Davidsen T.M."/>
            <person name="Wayne K.J."/>
            <person name="Tettelin H."/>
            <person name="Glass J.I."/>
            <person name="Rusch D."/>
            <person name="Podicherti R."/>
            <person name="Tsui H.-C.T."/>
            <person name="Winkler M.E."/>
        </authorList>
    </citation>
    <scope>NUCLEOTIDE SEQUENCE</scope>
</reference>
<sequence>MKPEIIWEVEGAKKVTAYHLREAGIARSSWYQALLSLFEKYDVLALPSAQVFPFAADIHWPDEINGIPMDTYHRWMEVVIGGTLSGLPVVCLPAGFDPLGRPMGIQFIGRMGEDKKLLEFAMSYELVTDHLKRRPVLRDSI</sequence>